<name>A0AAV0NQ19_9ROSI</name>
<evidence type="ECO:0000313" key="1">
    <source>
        <dbReference type="EMBL" id="CAI0460685.1"/>
    </source>
</evidence>
<protein>
    <submittedName>
        <fullName evidence="1">Uncharacterized protein</fullName>
    </submittedName>
</protein>
<comment type="caution">
    <text evidence="1">The sequence shown here is derived from an EMBL/GenBank/DDBJ whole genome shotgun (WGS) entry which is preliminary data.</text>
</comment>
<keyword evidence="2" id="KW-1185">Reference proteome</keyword>
<gene>
    <name evidence="1" type="ORF">LITE_LOCUS34587</name>
</gene>
<accession>A0AAV0NQ19</accession>
<dbReference type="Proteomes" id="UP001154282">
    <property type="component" value="Unassembled WGS sequence"/>
</dbReference>
<dbReference type="EMBL" id="CAMGYJ010000008">
    <property type="protein sequence ID" value="CAI0460685.1"/>
    <property type="molecule type" value="Genomic_DNA"/>
</dbReference>
<reference evidence="1" key="1">
    <citation type="submission" date="2022-08" db="EMBL/GenBank/DDBJ databases">
        <authorList>
            <person name="Gutierrez-Valencia J."/>
        </authorList>
    </citation>
    <scope>NUCLEOTIDE SEQUENCE</scope>
</reference>
<dbReference type="AlphaFoldDB" id="A0AAV0NQ19"/>
<evidence type="ECO:0000313" key="2">
    <source>
        <dbReference type="Proteomes" id="UP001154282"/>
    </source>
</evidence>
<sequence length="25" mass="2740">MSETAGQSLHHSCRSLLMRQGISLP</sequence>
<organism evidence="1 2">
    <name type="scientific">Linum tenue</name>
    <dbReference type="NCBI Taxonomy" id="586396"/>
    <lineage>
        <taxon>Eukaryota</taxon>
        <taxon>Viridiplantae</taxon>
        <taxon>Streptophyta</taxon>
        <taxon>Embryophyta</taxon>
        <taxon>Tracheophyta</taxon>
        <taxon>Spermatophyta</taxon>
        <taxon>Magnoliopsida</taxon>
        <taxon>eudicotyledons</taxon>
        <taxon>Gunneridae</taxon>
        <taxon>Pentapetalae</taxon>
        <taxon>rosids</taxon>
        <taxon>fabids</taxon>
        <taxon>Malpighiales</taxon>
        <taxon>Linaceae</taxon>
        <taxon>Linum</taxon>
    </lineage>
</organism>
<proteinExistence type="predicted"/>